<keyword evidence="2" id="KW-1185">Reference proteome</keyword>
<organism evidence="1 2">
    <name type="scientific">Jiangella asiatica</name>
    <dbReference type="NCBI Taxonomy" id="2530372"/>
    <lineage>
        <taxon>Bacteria</taxon>
        <taxon>Bacillati</taxon>
        <taxon>Actinomycetota</taxon>
        <taxon>Actinomycetes</taxon>
        <taxon>Jiangellales</taxon>
        <taxon>Jiangellaceae</taxon>
        <taxon>Jiangella</taxon>
    </lineage>
</organism>
<dbReference type="RefSeq" id="WP_131899642.1">
    <property type="nucleotide sequence ID" value="NZ_SMKZ01000047.1"/>
</dbReference>
<gene>
    <name evidence="1" type="ORF">E1269_24885</name>
</gene>
<dbReference type="InParanoid" id="A0A4V2Z0E8"/>
<dbReference type="EMBL" id="SMKZ01000047">
    <property type="protein sequence ID" value="TDE00698.1"/>
    <property type="molecule type" value="Genomic_DNA"/>
</dbReference>
<comment type="caution">
    <text evidence="1">The sequence shown here is derived from an EMBL/GenBank/DDBJ whole genome shotgun (WGS) entry which is preliminary data.</text>
</comment>
<evidence type="ECO:0000313" key="1">
    <source>
        <dbReference type="EMBL" id="TDE00698.1"/>
    </source>
</evidence>
<dbReference type="AlphaFoldDB" id="A0A4V2Z0E8"/>
<reference evidence="1 2" key="1">
    <citation type="submission" date="2019-03" db="EMBL/GenBank/DDBJ databases">
        <title>Draft genome sequences of novel Actinobacteria.</title>
        <authorList>
            <person name="Sahin N."/>
            <person name="Ay H."/>
            <person name="Saygin H."/>
        </authorList>
    </citation>
    <scope>NUCLEOTIDE SEQUENCE [LARGE SCALE GENOMIC DNA]</scope>
    <source>
        <strain evidence="1 2">5K138</strain>
    </source>
</reference>
<dbReference type="Proteomes" id="UP000294739">
    <property type="component" value="Unassembled WGS sequence"/>
</dbReference>
<evidence type="ECO:0000313" key="2">
    <source>
        <dbReference type="Proteomes" id="UP000294739"/>
    </source>
</evidence>
<name>A0A4V2Z0E8_9ACTN</name>
<accession>A0A4V2Z0E8</accession>
<dbReference type="OrthoDB" id="9813321at2"/>
<proteinExistence type="predicted"/>
<sequence>MASIFTVECPSCGQSFPCHTELWQAGYDLLCPFCQATFPQERSPRIVSATGDVVRNDTGAAEGM</sequence>
<protein>
    <submittedName>
        <fullName evidence="1">Uncharacterized protein</fullName>
    </submittedName>
</protein>